<proteinExistence type="predicted"/>
<name>A0AA88LCC1_ARTSF</name>
<feature type="compositionally biased region" description="Basic and acidic residues" evidence="1">
    <location>
        <begin position="80"/>
        <end position="89"/>
    </location>
</feature>
<gene>
    <name evidence="2" type="ORF">QYM36_001576</name>
</gene>
<feature type="region of interest" description="Disordered" evidence="1">
    <location>
        <begin position="79"/>
        <end position="111"/>
    </location>
</feature>
<comment type="caution">
    <text evidence="2">The sequence shown here is derived from an EMBL/GenBank/DDBJ whole genome shotgun (WGS) entry which is preliminary data.</text>
</comment>
<dbReference type="EMBL" id="JAVRJZ010000003">
    <property type="protein sequence ID" value="KAK2725172.1"/>
    <property type="molecule type" value="Genomic_DNA"/>
</dbReference>
<sequence>MPLKQDPVNKEWLYKEIIVNGNPVTKAFCKRYGFSLVKNTYRQNHHFALCEKAPIDISGYDDVQISSIHKKSAAVTKNYMKKESRERGNGADSEDVGTDSNSSDEDGSNQVPVLSNALAGTSFLPSTSGSSVPTPLVCSSSVPLPYLTKVAQQPKLACIQKYESSTWKNALLKARLTLNKKFRTAKQPKLFGCVPMDEQILDWELIVNYVLVTDKALFLESVEAGYKQHTLHFVAHELERAAKVWCPAMTGDRNAMIVIDDICLANPSVNKLNTSLLKQKISPPSNYWVHPSHFESTCPRYYEKLIPVSAFQETVRFWPVSKANERKIQKYIENSRIFAYDPTLAPATLLAPLFGANSLTQN</sequence>
<evidence type="ECO:0000313" key="2">
    <source>
        <dbReference type="EMBL" id="KAK2725172.1"/>
    </source>
</evidence>
<evidence type="ECO:0000256" key="1">
    <source>
        <dbReference type="SAM" id="MobiDB-lite"/>
    </source>
</evidence>
<organism evidence="2 3">
    <name type="scientific">Artemia franciscana</name>
    <name type="common">Brine shrimp</name>
    <name type="synonym">Artemia sanfranciscana</name>
    <dbReference type="NCBI Taxonomy" id="6661"/>
    <lineage>
        <taxon>Eukaryota</taxon>
        <taxon>Metazoa</taxon>
        <taxon>Ecdysozoa</taxon>
        <taxon>Arthropoda</taxon>
        <taxon>Crustacea</taxon>
        <taxon>Branchiopoda</taxon>
        <taxon>Anostraca</taxon>
        <taxon>Artemiidae</taxon>
        <taxon>Artemia</taxon>
    </lineage>
</organism>
<feature type="non-terminal residue" evidence="2">
    <location>
        <position position="1"/>
    </location>
</feature>
<dbReference type="AlphaFoldDB" id="A0AA88LCC1"/>
<keyword evidence="3" id="KW-1185">Reference proteome</keyword>
<feature type="compositionally biased region" description="Acidic residues" evidence="1">
    <location>
        <begin position="92"/>
        <end position="107"/>
    </location>
</feature>
<reference evidence="2" key="1">
    <citation type="submission" date="2023-07" db="EMBL/GenBank/DDBJ databases">
        <title>Chromosome-level genome assembly of Artemia franciscana.</title>
        <authorList>
            <person name="Jo E."/>
        </authorList>
    </citation>
    <scope>NUCLEOTIDE SEQUENCE</scope>
    <source>
        <tissue evidence="2">Whole body</tissue>
    </source>
</reference>
<accession>A0AA88LCC1</accession>
<protein>
    <submittedName>
        <fullName evidence="2">Uncharacterized protein</fullName>
    </submittedName>
</protein>
<evidence type="ECO:0000313" key="3">
    <source>
        <dbReference type="Proteomes" id="UP001187531"/>
    </source>
</evidence>
<dbReference type="Proteomes" id="UP001187531">
    <property type="component" value="Unassembled WGS sequence"/>
</dbReference>